<evidence type="ECO:0000313" key="4">
    <source>
        <dbReference type="Proteomes" id="UP001187192"/>
    </source>
</evidence>
<evidence type="ECO:0000313" key="3">
    <source>
        <dbReference type="EMBL" id="GMN23512.1"/>
    </source>
</evidence>
<protein>
    <submittedName>
        <fullName evidence="3">Uncharacterized protein</fullName>
    </submittedName>
</protein>
<evidence type="ECO:0000313" key="2">
    <source>
        <dbReference type="EMBL" id="GMN23496.1"/>
    </source>
</evidence>
<accession>A0AA87YUS5</accession>
<name>A0AA87YUS5_FICCA</name>
<organism evidence="3 4">
    <name type="scientific">Ficus carica</name>
    <name type="common">Common fig</name>
    <dbReference type="NCBI Taxonomy" id="3494"/>
    <lineage>
        <taxon>Eukaryota</taxon>
        <taxon>Viridiplantae</taxon>
        <taxon>Streptophyta</taxon>
        <taxon>Embryophyta</taxon>
        <taxon>Tracheophyta</taxon>
        <taxon>Spermatophyta</taxon>
        <taxon>Magnoliopsida</taxon>
        <taxon>eudicotyledons</taxon>
        <taxon>Gunneridae</taxon>
        <taxon>Pentapetalae</taxon>
        <taxon>rosids</taxon>
        <taxon>fabids</taxon>
        <taxon>Rosales</taxon>
        <taxon>Moraceae</taxon>
        <taxon>Ficeae</taxon>
        <taxon>Ficus</taxon>
    </lineage>
</organism>
<feature type="region of interest" description="Disordered" evidence="1">
    <location>
        <begin position="64"/>
        <end position="91"/>
    </location>
</feature>
<reference evidence="3" key="1">
    <citation type="submission" date="2023-07" db="EMBL/GenBank/DDBJ databases">
        <title>draft genome sequence of fig (Ficus carica).</title>
        <authorList>
            <person name="Takahashi T."/>
            <person name="Nishimura K."/>
        </authorList>
    </citation>
    <scope>NUCLEOTIDE SEQUENCE</scope>
</reference>
<dbReference type="EMBL" id="BTGU01006797">
    <property type="protein sequence ID" value="GMN23512.1"/>
    <property type="molecule type" value="Genomic_DNA"/>
</dbReference>
<proteinExistence type="predicted"/>
<dbReference type="EMBL" id="BTGU01006796">
    <property type="protein sequence ID" value="GMN23496.1"/>
    <property type="molecule type" value="Genomic_DNA"/>
</dbReference>
<gene>
    <name evidence="2" type="ORF">TIFTF001_049087</name>
    <name evidence="3" type="ORF">TIFTF001_049089</name>
</gene>
<keyword evidence="4" id="KW-1185">Reference proteome</keyword>
<feature type="compositionally biased region" description="Polar residues" evidence="1">
    <location>
        <begin position="1"/>
        <end position="18"/>
    </location>
</feature>
<feature type="region of interest" description="Disordered" evidence="1">
    <location>
        <begin position="1"/>
        <end position="40"/>
    </location>
</feature>
<evidence type="ECO:0000256" key="1">
    <source>
        <dbReference type="SAM" id="MobiDB-lite"/>
    </source>
</evidence>
<sequence>MKNPRSTPNSLPKPTQSFPKKKKKKKRSRGRCQREDDELESPVVVGSRFLPLWEVALVKQIVTNQPSQQDRDPRRLRKNHRDFTIPAGARPTVGSSFQWHHDFALTESRSKSPTITPKCTVMAPGKASVLGERRKDSGILGIFIFRN</sequence>
<feature type="compositionally biased region" description="Basic residues" evidence="1">
    <location>
        <begin position="19"/>
        <end position="31"/>
    </location>
</feature>
<dbReference type="AlphaFoldDB" id="A0AA87YUS5"/>
<comment type="caution">
    <text evidence="3">The sequence shown here is derived from an EMBL/GenBank/DDBJ whole genome shotgun (WGS) entry which is preliminary data.</text>
</comment>
<dbReference type="Proteomes" id="UP001187192">
    <property type="component" value="Unassembled WGS sequence"/>
</dbReference>